<comment type="caution">
    <text evidence="1">The sequence shown here is derived from an EMBL/GenBank/DDBJ whole genome shotgun (WGS) entry which is preliminary data.</text>
</comment>
<accession>A0ABQ4M6H5</accession>
<evidence type="ECO:0000313" key="1">
    <source>
        <dbReference type="EMBL" id="GIP51589.1"/>
    </source>
</evidence>
<evidence type="ECO:0008006" key="3">
    <source>
        <dbReference type="Google" id="ProtNLM"/>
    </source>
</evidence>
<keyword evidence="2" id="KW-1185">Reference proteome</keyword>
<reference evidence="1 2" key="1">
    <citation type="submission" date="2021-03" db="EMBL/GenBank/DDBJ databases">
        <title>Antimicrobial resistance genes in bacteria isolated from Japanese honey, and their potential for conferring macrolide and lincosamide resistance in the American foulbrood pathogen Paenibacillus larvae.</title>
        <authorList>
            <person name="Okamoto M."/>
            <person name="Kumagai M."/>
            <person name="Kanamori H."/>
            <person name="Takamatsu D."/>
        </authorList>
    </citation>
    <scope>NUCLEOTIDE SEQUENCE [LARGE SCALE GENOMIC DNA]</scope>
    <source>
        <strain evidence="1 2">J42TS3</strain>
    </source>
</reference>
<dbReference type="RefSeq" id="WP_213653716.1">
    <property type="nucleotide sequence ID" value="NZ_BOSL01000001.1"/>
</dbReference>
<evidence type="ECO:0000313" key="2">
    <source>
        <dbReference type="Proteomes" id="UP000679992"/>
    </source>
</evidence>
<dbReference type="Proteomes" id="UP000679992">
    <property type="component" value="Unassembled WGS sequence"/>
</dbReference>
<sequence length="253" mass="29593">MTEKFELAYEVFLKSHMDSKSKDREELLAINHGYEEMQFLKNVWWPLFGNLNHLHPEYEVSDWSGKTHFADFAYLPGHLKLLIEIKDNAYERVANREDYADGLNRELFLQASGYRIISFAYDDVEQRPELCKYLLQMLLIRYQPGLHSTDRPLLAEMEMIRLALNSPLPICSQNVAEHFNTDHQTAIRMLQSLCQTGWLRPLCTKASEGIHYYEMIRGKDEMMDEAVLNRRVEALYTKTNLPVTQRAPEGICN</sequence>
<gene>
    <name evidence="1" type="ORF">J42TS3_06240</name>
</gene>
<name>A0ABQ4M6H5_9BACL</name>
<dbReference type="EMBL" id="BOSL01000001">
    <property type="protein sequence ID" value="GIP51589.1"/>
    <property type="molecule type" value="Genomic_DNA"/>
</dbReference>
<protein>
    <recommendedName>
        <fullName evidence="3">DUF559 domain-containing protein</fullName>
    </recommendedName>
</protein>
<proteinExistence type="predicted"/>
<organism evidence="1 2">
    <name type="scientific">Paenibacillus vini</name>
    <dbReference type="NCBI Taxonomy" id="1476024"/>
    <lineage>
        <taxon>Bacteria</taxon>
        <taxon>Bacillati</taxon>
        <taxon>Bacillota</taxon>
        <taxon>Bacilli</taxon>
        <taxon>Bacillales</taxon>
        <taxon>Paenibacillaceae</taxon>
        <taxon>Paenibacillus</taxon>
    </lineage>
</organism>